<comment type="caution">
    <text evidence="6">The sequence shown here is derived from an EMBL/GenBank/DDBJ whole genome shotgun (WGS) entry which is preliminary data.</text>
</comment>
<dbReference type="Pfam" id="PF02086">
    <property type="entry name" value="MethyltransfD12"/>
    <property type="match status" value="1"/>
</dbReference>
<dbReference type="PIRSF" id="PIRSF000398">
    <property type="entry name" value="M_m6A_EcoRV"/>
    <property type="match status" value="1"/>
</dbReference>
<gene>
    <name evidence="6" type="ORF">PCORN_10807</name>
</gene>
<dbReference type="InterPro" id="IPR029063">
    <property type="entry name" value="SAM-dependent_MTases_sf"/>
</dbReference>
<dbReference type="PATRIC" id="fig|1265820.5.peg.2119"/>
<keyword evidence="2 6" id="KW-0489">Methyltransferase</keyword>
<dbReference type="Proteomes" id="UP000019254">
    <property type="component" value="Unassembled WGS sequence"/>
</dbReference>
<dbReference type="EC" id="2.1.1.72" evidence="1"/>
<evidence type="ECO:0000256" key="4">
    <source>
        <dbReference type="ARBA" id="ARBA00022691"/>
    </source>
</evidence>
<evidence type="ECO:0000256" key="3">
    <source>
        <dbReference type="ARBA" id="ARBA00022679"/>
    </source>
</evidence>
<dbReference type="InterPro" id="IPR002052">
    <property type="entry name" value="DNA_methylase_N6_adenine_CS"/>
</dbReference>
<proteinExistence type="predicted"/>
<evidence type="ECO:0000256" key="2">
    <source>
        <dbReference type="ARBA" id="ARBA00022603"/>
    </source>
</evidence>
<dbReference type="GO" id="GO:0032259">
    <property type="term" value="P:methylation"/>
    <property type="evidence" value="ECO:0007669"/>
    <property type="project" value="UniProtKB-KW"/>
</dbReference>
<dbReference type="GO" id="GO:0009007">
    <property type="term" value="F:site-specific DNA-methyltransferase (adenine-specific) activity"/>
    <property type="evidence" value="ECO:0007669"/>
    <property type="project" value="UniProtKB-EC"/>
</dbReference>
<dbReference type="PROSITE" id="PS00092">
    <property type="entry name" value="N6_MTASE"/>
    <property type="match status" value="1"/>
</dbReference>
<dbReference type="Gene3D" id="3.40.50.150">
    <property type="entry name" value="Vaccinia Virus protein VP39"/>
    <property type="match status" value="2"/>
</dbReference>
<protein>
    <recommendedName>
        <fullName evidence="1">site-specific DNA-methyltransferase (adenine-specific)</fullName>
        <ecNumber evidence="1">2.1.1.72</ecNumber>
    </recommendedName>
</protein>
<dbReference type="InterPro" id="IPR012327">
    <property type="entry name" value="MeTrfase_D12"/>
</dbReference>
<dbReference type="InterPro" id="IPR012263">
    <property type="entry name" value="M_m6A_EcoRV"/>
</dbReference>
<dbReference type="GO" id="GO:0009307">
    <property type="term" value="P:DNA restriction-modification system"/>
    <property type="evidence" value="ECO:0007669"/>
    <property type="project" value="InterPro"/>
</dbReference>
<dbReference type="EMBL" id="AODE01000019">
    <property type="protein sequence ID" value="EUJ29630.1"/>
    <property type="molecule type" value="Genomic_DNA"/>
</dbReference>
<comment type="catalytic activity">
    <reaction evidence="5">
        <text>a 2'-deoxyadenosine in DNA + S-adenosyl-L-methionine = an N(6)-methyl-2'-deoxyadenosine in DNA + S-adenosyl-L-homocysteine + H(+)</text>
        <dbReference type="Rhea" id="RHEA:15197"/>
        <dbReference type="Rhea" id="RHEA-COMP:12418"/>
        <dbReference type="Rhea" id="RHEA-COMP:12419"/>
        <dbReference type="ChEBI" id="CHEBI:15378"/>
        <dbReference type="ChEBI" id="CHEBI:57856"/>
        <dbReference type="ChEBI" id="CHEBI:59789"/>
        <dbReference type="ChEBI" id="CHEBI:90615"/>
        <dbReference type="ChEBI" id="CHEBI:90616"/>
        <dbReference type="EC" id="2.1.1.72"/>
    </reaction>
</comment>
<dbReference type="STRING" id="1265820.PCORN_10807"/>
<dbReference type="SUPFAM" id="SSF53335">
    <property type="entry name" value="S-adenosyl-L-methionine-dependent methyltransferases"/>
    <property type="match status" value="1"/>
</dbReference>
<dbReference type="GO" id="GO:1904047">
    <property type="term" value="F:S-adenosyl-L-methionine binding"/>
    <property type="evidence" value="ECO:0007669"/>
    <property type="project" value="TreeGrafter"/>
</dbReference>
<dbReference type="PANTHER" id="PTHR30481">
    <property type="entry name" value="DNA ADENINE METHYLASE"/>
    <property type="match status" value="1"/>
</dbReference>
<dbReference type="PANTHER" id="PTHR30481:SF4">
    <property type="entry name" value="SITE-SPECIFIC DNA-METHYLTRANSFERASE (ADENINE-SPECIFIC)"/>
    <property type="match status" value="1"/>
</dbReference>
<dbReference type="AlphaFoldDB" id="W7BY20"/>
<accession>W7BY20</accession>
<dbReference type="RefSeq" id="WP_338151766.1">
    <property type="nucleotide sequence ID" value="NZ_AODE01000019.1"/>
</dbReference>
<dbReference type="GO" id="GO:0006298">
    <property type="term" value="P:mismatch repair"/>
    <property type="evidence" value="ECO:0007669"/>
    <property type="project" value="TreeGrafter"/>
</dbReference>
<keyword evidence="7" id="KW-1185">Reference proteome</keyword>
<evidence type="ECO:0000313" key="7">
    <source>
        <dbReference type="Proteomes" id="UP000019254"/>
    </source>
</evidence>
<evidence type="ECO:0000256" key="5">
    <source>
        <dbReference type="ARBA" id="ARBA00047942"/>
    </source>
</evidence>
<evidence type="ECO:0000256" key="1">
    <source>
        <dbReference type="ARBA" id="ARBA00011900"/>
    </source>
</evidence>
<organism evidence="6 7">
    <name type="scientific">Listeria cornellensis FSL F6-0969</name>
    <dbReference type="NCBI Taxonomy" id="1265820"/>
    <lineage>
        <taxon>Bacteria</taxon>
        <taxon>Bacillati</taxon>
        <taxon>Bacillota</taxon>
        <taxon>Bacilli</taxon>
        <taxon>Bacillales</taxon>
        <taxon>Listeriaceae</taxon>
        <taxon>Listeria</taxon>
    </lineage>
</organism>
<dbReference type="GO" id="GO:0043565">
    <property type="term" value="F:sequence-specific DNA binding"/>
    <property type="evidence" value="ECO:0007669"/>
    <property type="project" value="TreeGrafter"/>
</dbReference>
<reference evidence="6 7" key="1">
    <citation type="journal article" date="2014" name="Int. J. Syst. Evol. Microbiol.">
        <title>Listeria floridensis sp. nov., Listeria aquatica sp. nov., Listeria cornellensis sp. nov., Listeria riparia sp. nov. and Listeria grandensis sp. nov., from agricultural and natural environments.</title>
        <authorList>
            <person name="den Bakker H.C."/>
            <person name="Warchocki S."/>
            <person name="Wright E.M."/>
            <person name="Allred A.F."/>
            <person name="Ahlstrom C."/>
            <person name="Manuel C.S."/>
            <person name="Stasiewicz M.J."/>
            <person name="Burrell A."/>
            <person name="Roof S."/>
            <person name="Strawn L."/>
            <person name="Fortes E.D."/>
            <person name="Nightingale K.K."/>
            <person name="Kephart D."/>
            <person name="Wiedmann M."/>
        </authorList>
    </citation>
    <scope>NUCLEOTIDE SEQUENCE [LARGE SCALE GENOMIC DNA]</scope>
    <source>
        <strain evidence="7">FSL F6-969</strain>
    </source>
</reference>
<name>W7BY20_9LIST</name>
<sequence>MAKILAKKMPPHDTYLEPFAGSLAMLFQKEPATKETVNDLDGRVVNLFRVIRDQPEELERLVDLTPFSREEYENSYTVNPDPLEDARLFLIRCWMAIGAKTSDITGWRSCIAPNSPDTPKQWSSIPGRIRPIMERLKSVQIENQDAIKLIDRYNRPYVFIYADPPYPLSTRSNRHYANEMTDPDHEELLDILKQHVGPVWLSSYENDLYNNALHGWHKEYFDMTTEAGQKKN</sequence>
<evidence type="ECO:0000313" key="6">
    <source>
        <dbReference type="EMBL" id="EUJ29630.1"/>
    </source>
</evidence>
<keyword evidence="3 6" id="KW-0808">Transferase</keyword>
<keyword evidence="4" id="KW-0949">S-adenosyl-L-methionine</keyword>